<name>A0AAU9J6R9_9CILI</name>
<dbReference type="InterPro" id="IPR007991">
    <property type="entry name" value="RNA_pol_I_trans_ini_fac_RRN3"/>
</dbReference>
<dbReference type="GO" id="GO:0001181">
    <property type="term" value="F:RNA polymerase I general transcription initiation factor activity"/>
    <property type="evidence" value="ECO:0007669"/>
    <property type="project" value="InterPro"/>
</dbReference>
<dbReference type="AlphaFoldDB" id="A0AAU9J6R9"/>
<dbReference type="Pfam" id="PF05327">
    <property type="entry name" value="RRN3"/>
    <property type="match status" value="1"/>
</dbReference>
<dbReference type="Gene3D" id="3.10.450.40">
    <property type="match status" value="1"/>
</dbReference>
<protein>
    <submittedName>
        <fullName evidence="1">Uncharacterized protein</fullName>
    </submittedName>
</protein>
<accession>A0AAU9J6R9</accession>
<reference evidence="1" key="1">
    <citation type="submission" date="2021-09" db="EMBL/GenBank/DDBJ databases">
        <authorList>
            <consortium name="AG Swart"/>
            <person name="Singh M."/>
            <person name="Singh A."/>
            <person name="Seah K."/>
            <person name="Emmerich C."/>
        </authorList>
    </citation>
    <scope>NUCLEOTIDE SEQUENCE</scope>
    <source>
        <strain evidence="1">ATCC30299</strain>
    </source>
</reference>
<dbReference type="SUPFAM" id="SSF48371">
    <property type="entry name" value="ARM repeat"/>
    <property type="match status" value="1"/>
</dbReference>
<gene>
    <name evidence="1" type="ORF">BSTOLATCC_MIC18663</name>
</gene>
<comment type="caution">
    <text evidence="1">The sequence shown here is derived from an EMBL/GenBank/DDBJ whole genome shotgun (WGS) entry which is preliminary data.</text>
</comment>
<dbReference type="Proteomes" id="UP001162131">
    <property type="component" value="Unassembled WGS sequence"/>
</dbReference>
<proteinExistence type="predicted"/>
<dbReference type="GO" id="GO:0006361">
    <property type="term" value="P:transcription initiation at RNA polymerase I promoter"/>
    <property type="evidence" value="ECO:0007669"/>
    <property type="project" value="InterPro"/>
</dbReference>
<keyword evidence="2" id="KW-1185">Reference proteome</keyword>
<dbReference type="EMBL" id="CAJZBQ010000018">
    <property type="protein sequence ID" value="CAG9317412.1"/>
    <property type="molecule type" value="Genomic_DNA"/>
</dbReference>
<sequence>MVSLTNEEVRNNPSILSLYVPKAVLSPPVLSDLLSLDWLSLSSEIPHLLHDLISLTNHILSTSNPTHIRSLLSTLIKSLIDPSFEKPKGVLKLKNKIFSSANELKFFIVSVLKSHNLNEKITGEAEELIYALFQYHPSSKDKFENIKSISIGVHKEENRENRCFVIHTETSEAKISYVKAINGFIQSMDQQAEQSILDNIHKVADKIIELIVQTIEMNPVLVPFLKSKINDSFPHRRIDAAIQKFFLRNILILSQKCKILQDFILRKVIEKLIEIEVEDSYEKLDTLLLVVLEHLQSKVDDSLYNSVIKIFEELILPTHHVKYILLIIVNICQSGKEEYAEVFLSMLIKKIFANEFIESSTACLVSFLVEYSEQVLPCAKYLIYYCLRAIKKRSSSKNCFIVLKYMLYLFACKPEVLDDEKLLLKFKKLLKHQLRPLKYAALLEQVNYQKVFEIAGINEKLCNGNFHLPFKYDLRELRGIAEYMGKTQTSWFRKKRRRGLSFDDSNERYLKQRGFSMDETKLREISDNVSSSTTNVP</sequence>
<dbReference type="InterPro" id="IPR016024">
    <property type="entry name" value="ARM-type_fold"/>
</dbReference>
<dbReference type="PANTHER" id="PTHR12790">
    <property type="entry name" value="TRANSCRIPTION INITIATION FACTOR IA RRN3"/>
    <property type="match status" value="1"/>
</dbReference>
<organism evidence="1 2">
    <name type="scientific">Blepharisma stoltei</name>
    <dbReference type="NCBI Taxonomy" id="1481888"/>
    <lineage>
        <taxon>Eukaryota</taxon>
        <taxon>Sar</taxon>
        <taxon>Alveolata</taxon>
        <taxon>Ciliophora</taxon>
        <taxon>Postciliodesmatophora</taxon>
        <taxon>Heterotrichea</taxon>
        <taxon>Heterotrichida</taxon>
        <taxon>Blepharismidae</taxon>
        <taxon>Blepharisma</taxon>
    </lineage>
</organism>
<evidence type="ECO:0000313" key="1">
    <source>
        <dbReference type="EMBL" id="CAG9317412.1"/>
    </source>
</evidence>
<evidence type="ECO:0000313" key="2">
    <source>
        <dbReference type="Proteomes" id="UP001162131"/>
    </source>
</evidence>